<reference evidence="4 5" key="1">
    <citation type="journal article" date="2014" name="Genome Announc.">
        <title>Draft Genome Sequence of Cytophaga fermentans JCM 21142T, a Facultative Anaerobe Isolated from Marine Mud.</title>
        <authorList>
            <person name="Starns D."/>
            <person name="Oshima K."/>
            <person name="Suda W."/>
            <person name="Iino T."/>
            <person name="Yuki M."/>
            <person name="Inoue J."/>
            <person name="Kitamura K."/>
            <person name="Iida T."/>
            <person name="Darby A."/>
            <person name="Hattori M."/>
            <person name="Ohkuma M."/>
        </authorList>
    </citation>
    <scope>NUCLEOTIDE SEQUENCE [LARGE SCALE GENOMIC DNA]</scope>
    <source>
        <strain evidence="4 5">JCM 21142</strain>
    </source>
</reference>
<comment type="similarity">
    <text evidence="2">Belongs to the TonB-dependent receptor family.</text>
</comment>
<keyword evidence="2" id="KW-0472">Membrane</keyword>
<keyword evidence="5" id="KW-1185">Reference proteome</keyword>
<keyword evidence="2" id="KW-1134">Transmembrane beta strand</keyword>
<dbReference type="EMBL" id="BAMD01000033">
    <property type="protein sequence ID" value="GAF03930.1"/>
    <property type="molecule type" value="Genomic_DNA"/>
</dbReference>
<feature type="domain" description="TonB-dependent receptor plug" evidence="3">
    <location>
        <begin position="47"/>
        <end position="151"/>
    </location>
</feature>
<dbReference type="PANTHER" id="PTHR30069">
    <property type="entry name" value="TONB-DEPENDENT OUTER MEMBRANE RECEPTOR"/>
    <property type="match status" value="1"/>
</dbReference>
<evidence type="ECO:0000256" key="1">
    <source>
        <dbReference type="ARBA" id="ARBA00022729"/>
    </source>
</evidence>
<evidence type="ECO:0000313" key="4">
    <source>
        <dbReference type="EMBL" id="GAF03930.1"/>
    </source>
</evidence>
<dbReference type="InterPro" id="IPR039426">
    <property type="entry name" value="TonB-dep_rcpt-like"/>
</dbReference>
<dbReference type="Pfam" id="PF07715">
    <property type="entry name" value="Plug"/>
    <property type="match status" value="1"/>
</dbReference>
<dbReference type="eggNOG" id="COG4206">
    <property type="taxonomic scope" value="Bacteria"/>
</dbReference>
<keyword evidence="2" id="KW-0812">Transmembrane</keyword>
<keyword evidence="1" id="KW-0732">Signal</keyword>
<evidence type="ECO:0000313" key="5">
    <source>
        <dbReference type="Proteomes" id="UP000019402"/>
    </source>
</evidence>
<comment type="caution">
    <text evidence="4">The sequence shown here is derived from an EMBL/GenBank/DDBJ whole genome shotgun (WGS) entry which is preliminary data.</text>
</comment>
<name>W7XZ30_9BACT</name>
<dbReference type="SUPFAM" id="SSF56935">
    <property type="entry name" value="Porins"/>
    <property type="match status" value="1"/>
</dbReference>
<dbReference type="PANTHER" id="PTHR30069:SF29">
    <property type="entry name" value="HEMOGLOBIN AND HEMOGLOBIN-HAPTOGLOBIN-BINDING PROTEIN 1-RELATED"/>
    <property type="match status" value="1"/>
</dbReference>
<dbReference type="Proteomes" id="UP000019402">
    <property type="component" value="Unassembled WGS sequence"/>
</dbReference>
<dbReference type="STRING" id="869213.GCA_000517085_02212"/>
<accession>W7XZ30</accession>
<dbReference type="InterPro" id="IPR037066">
    <property type="entry name" value="Plug_dom_sf"/>
</dbReference>
<dbReference type="Gene3D" id="2.170.130.10">
    <property type="entry name" value="TonB-dependent receptor, plug domain"/>
    <property type="match status" value="1"/>
</dbReference>
<evidence type="ECO:0000259" key="3">
    <source>
        <dbReference type="Pfam" id="PF07715"/>
    </source>
</evidence>
<keyword evidence="2" id="KW-0998">Cell outer membrane</keyword>
<gene>
    <name evidence="4" type="ORF">JCM21142_72619</name>
</gene>
<dbReference type="PROSITE" id="PS52016">
    <property type="entry name" value="TONB_DEPENDENT_REC_3"/>
    <property type="match status" value="1"/>
</dbReference>
<keyword evidence="2" id="KW-0813">Transport</keyword>
<comment type="subcellular location">
    <subcellularLocation>
        <location evidence="2">Cell outer membrane</location>
        <topology evidence="2">Multi-pass membrane protein</topology>
    </subcellularLocation>
</comment>
<proteinExistence type="inferred from homology"/>
<dbReference type="AlphaFoldDB" id="W7XZ30"/>
<organism evidence="4 5">
    <name type="scientific">Saccharicrinis fermentans DSM 9555 = JCM 21142</name>
    <dbReference type="NCBI Taxonomy" id="869213"/>
    <lineage>
        <taxon>Bacteria</taxon>
        <taxon>Pseudomonadati</taxon>
        <taxon>Bacteroidota</taxon>
        <taxon>Bacteroidia</taxon>
        <taxon>Marinilabiliales</taxon>
        <taxon>Marinilabiliaceae</taxon>
        <taxon>Saccharicrinis</taxon>
    </lineage>
</organism>
<sequence>MLSASYLILFTYGQLLAQNDTTITNKKINLQEIEVSARRTPVIYSEIGRVVTVISKKEIEALPVQSVDQLLEYVAHVDVRQRGPLGIQADVSARGGSFDQVMILLNGINITDPQTGHLSLNLPVDFSNIERVEILEGPGARIFGSNAFSGAINFITGSANQSNLKANVMAGAHGLYNMGASGNIVNDQLKSFVSVNKSATDGYIHNTDFEVYNLFYQGQLNLEKEKLELQIGYTDKGYGANSFYTAAYPNQYEQTKTTFASLSFSAQSKNPLKSSVYWRRHQDRFELYRNNDDAASWYTTTTTI</sequence>
<dbReference type="GO" id="GO:0015344">
    <property type="term" value="F:siderophore uptake transmembrane transporter activity"/>
    <property type="evidence" value="ECO:0007669"/>
    <property type="project" value="TreeGrafter"/>
</dbReference>
<protein>
    <submittedName>
        <fullName evidence="4">Outer membrane cobalamin translocator</fullName>
    </submittedName>
</protein>
<dbReference type="InterPro" id="IPR012910">
    <property type="entry name" value="Plug_dom"/>
</dbReference>
<evidence type="ECO:0000256" key="2">
    <source>
        <dbReference type="PROSITE-ProRule" id="PRU01360"/>
    </source>
</evidence>
<dbReference type="GO" id="GO:0009279">
    <property type="term" value="C:cell outer membrane"/>
    <property type="evidence" value="ECO:0007669"/>
    <property type="project" value="UniProtKB-SubCell"/>
</dbReference>
<dbReference type="GO" id="GO:0044718">
    <property type="term" value="P:siderophore transmembrane transport"/>
    <property type="evidence" value="ECO:0007669"/>
    <property type="project" value="TreeGrafter"/>
</dbReference>